<evidence type="ECO:0000313" key="1">
    <source>
        <dbReference type="EMBL" id="QHT13166.1"/>
    </source>
</evidence>
<dbReference type="AlphaFoldDB" id="A0A6C0D7Y9"/>
<organism evidence="1">
    <name type="scientific">viral metagenome</name>
    <dbReference type="NCBI Taxonomy" id="1070528"/>
    <lineage>
        <taxon>unclassified sequences</taxon>
        <taxon>metagenomes</taxon>
        <taxon>organismal metagenomes</taxon>
    </lineage>
</organism>
<sequence length="60" mass="7121">MPVYFGLPISCDEALRIFNIDKEMLITKIINIKKWKKEDINDCHLICEINDYFENKSLSN</sequence>
<dbReference type="EMBL" id="MN739563">
    <property type="protein sequence ID" value="QHT13166.1"/>
    <property type="molecule type" value="Genomic_DNA"/>
</dbReference>
<accession>A0A6C0D7Y9</accession>
<protein>
    <submittedName>
        <fullName evidence="1">Uncharacterized protein</fullName>
    </submittedName>
</protein>
<proteinExistence type="predicted"/>
<reference evidence="1" key="1">
    <citation type="journal article" date="2020" name="Nature">
        <title>Giant virus diversity and host interactions through global metagenomics.</title>
        <authorList>
            <person name="Schulz F."/>
            <person name="Roux S."/>
            <person name="Paez-Espino D."/>
            <person name="Jungbluth S."/>
            <person name="Walsh D.A."/>
            <person name="Denef V.J."/>
            <person name="McMahon K.D."/>
            <person name="Konstantinidis K.T."/>
            <person name="Eloe-Fadrosh E.A."/>
            <person name="Kyrpides N.C."/>
            <person name="Woyke T."/>
        </authorList>
    </citation>
    <scope>NUCLEOTIDE SEQUENCE</scope>
    <source>
        <strain evidence="1">GVMAG-M-3300023174-131</strain>
    </source>
</reference>
<name>A0A6C0D7Y9_9ZZZZ</name>